<dbReference type="Proteomes" id="UP001213000">
    <property type="component" value="Unassembled WGS sequence"/>
</dbReference>
<dbReference type="EMBL" id="JANIEX010001730">
    <property type="protein sequence ID" value="KAJ3554987.1"/>
    <property type="molecule type" value="Genomic_DNA"/>
</dbReference>
<name>A0AAD5YQ52_9AGAR</name>
<keyword evidence="2" id="KW-1185">Reference proteome</keyword>
<proteinExistence type="predicted"/>
<evidence type="ECO:0000313" key="1">
    <source>
        <dbReference type="EMBL" id="KAJ3554987.1"/>
    </source>
</evidence>
<sequence length="179" mass="19982">MTTSVTITTTTTIPQSARLVAKMGGSHTQYNLLQWGGYVISNAGIARLGSRFSNPPHTFPASASLVAAHEVHRKLKELNLAGLLNVGTQQRPRFIIFTKSKVLPYPSEGPIHERDLAPLLADKWDKWTLKLLIQELHVDPSEVTAFKSVLCNNMPHDPDMFGEMSRPQMEAWWADAHQN</sequence>
<gene>
    <name evidence="1" type="ORF">NP233_g12310</name>
</gene>
<dbReference type="AlphaFoldDB" id="A0AAD5YQ52"/>
<accession>A0AAD5YQ52</accession>
<reference evidence="1" key="1">
    <citation type="submission" date="2022-07" db="EMBL/GenBank/DDBJ databases">
        <title>Genome Sequence of Leucocoprinus birnbaumii.</title>
        <authorList>
            <person name="Buettner E."/>
        </authorList>
    </citation>
    <scope>NUCLEOTIDE SEQUENCE</scope>
    <source>
        <strain evidence="1">VT141</strain>
    </source>
</reference>
<evidence type="ECO:0000313" key="2">
    <source>
        <dbReference type="Proteomes" id="UP001213000"/>
    </source>
</evidence>
<organism evidence="1 2">
    <name type="scientific">Leucocoprinus birnbaumii</name>
    <dbReference type="NCBI Taxonomy" id="56174"/>
    <lineage>
        <taxon>Eukaryota</taxon>
        <taxon>Fungi</taxon>
        <taxon>Dikarya</taxon>
        <taxon>Basidiomycota</taxon>
        <taxon>Agaricomycotina</taxon>
        <taxon>Agaricomycetes</taxon>
        <taxon>Agaricomycetidae</taxon>
        <taxon>Agaricales</taxon>
        <taxon>Agaricineae</taxon>
        <taxon>Agaricaceae</taxon>
        <taxon>Leucocoprinus</taxon>
    </lineage>
</organism>
<comment type="caution">
    <text evidence="1">The sequence shown here is derived from an EMBL/GenBank/DDBJ whole genome shotgun (WGS) entry which is preliminary data.</text>
</comment>
<protein>
    <submittedName>
        <fullName evidence="1">Uncharacterized protein</fullName>
    </submittedName>
</protein>